<evidence type="ECO:0000256" key="3">
    <source>
        <dbReference type="ARBA" id="ARBA00023172"/>
    </source>
</evidence>
<keyword evidence="2" id="KW-0238">DNA-binding</keyword>
<dbReference type="GO" id="GO:0003677">
    <property type="term" value="F:DNA binding"/>
    <property type="evidence" value="ECO:0007669"/>
    <property type="project" value="UniProtKB-KW"/>
</dbReference>
<dbReference type="Gene3D" id="1.10.150.130">
    <property type="match status" value="1"/>
</dbReference>
<comment type="caution">
    <text evidence="6">The sequence shown here is derived from an EMBL/GenBank/DDBJ whole genome shotgun (WGS) entry which is preliminary data.</text>
</comment>
<dbReference type="InterPro" id="IPR004107">
    <property type="entry name" value="Integrase_SAM-like_N"/>
</dbReference>
<feature type="region of interest" description="Disordered" evidence="4">
    <location>
        <begin position="35"/>
        <end position="54"/>
    </location>
</feature>
<dbReference type="GO" id="GO:0006310">
    <property type="term" value="P:DNA recombination"/>
    <property type="evidence" value="ECO:0007669"/>
    <property type="project" value="UniProtKB-KW"/>
</dbReference>
<dbReference type="InterPro" id="IPR013762">
    <property type="entry name" value="Integrase-like_cat_sf"/>
</dbReference>
<proteinExistence type="predicted"/>
<feature type="compositionally biased region" description="Basic and acidic residues" evidence="4">
    <location>
        <begin position="36"/>
        <end position="51"/>
    </location>
</feature>
<dbReference type="GO" id="GO:0015074">
    <property type="term" value="P:DNA integration"/>
    <property type="evidence" value="ECO:0007669"/>
    <property type="project" value="UniProtKB-KW"/>
</dbReference>
<sequence length="460" mass="51692">MDMEQRDGKWRATVEITADKQADLIKRVSAVHRLMKKMDKEPQKPRRDRGEGTLYKRNRDGMWVGQVELERGPDGKRRKSKPVYSADKATAVSKLNELKDRIAKGLEEADQRLTVEAYLEKWVAEVAPTKVGPNAIRSYKSAINTRIVPSIGHRRLAELSPDDIRYMHRWILSHTYKRGKVKKPYTTRSVEEAHNVLSGALADALSDGKVWRNVCTLVAKPTVTSESHGALTAEQARKVLLSSMAAKDPMVTRWAAGLMLGGRQGELLGLEWDRVDLDAGVVDLSWQLQWLKLKPGAKPDDPKRFDVRADFEHRPLWRGAAWTRPKTKTSERLIPIPAPLVLILTEYRKIAPANPWGLVWVTLPGEKSRIKHARPINKTDDNAAWKAAQARAGVEVPLDVHAMRGTTATLLMESKVPDKVIQAVLGHSNVVMTRRYQQVNLEEARKSLGSLDALLAPSKE</sequence>
<reference evidence="6 7" key="1">
    <citation type="submission" date="2019-05" db="EMBL/GenBank/DDBJ databases">
        <title>Genomes sequences of two Nocardia cyriacigeorgica environmental isolates, type strains Nocardia asteroides ATCC 19247 and Nocardia cyriacigeorgica DSM 44484.</title>
        <authorList>
            <person name="Vautrin F."/>
            <person name="Bergeron E."/>
            <person name="Dubost A."/>
            <person name="Abrouk D."/>
            <person name="Rodriguez Nava V."/>
            <person name="Pujic P."/>
        </authorList>
    </citation>
    <scope>NUCLEOTIDE SEQUENCE [LARGE SCALE GENOMIC DNA]</scope>
    <source>
        <strain evidence="6 7">EML 446</strain>
    </source>
</reference>
<dbReference type="Pfam" id="PF14659">
    <property type="entry name" value="Phage_int_SAM_3"/>
    <property type="match status" value="1"/>
</dbReference>
<dbReference type="InterPro" id="IPR050090">
    <property type="entry name" value="Tyrosine_recombinase_XerCD"/>
</dbReference>
<dbReference type="Pfam" id="PF00589">
    <property type="entry name" value="Phage_integrase"/>
    <property type="match status" value="1"/>
</dbReference>
<organism evidence="6 7">
    <name type="scientific">Nocardia cyriacigeorgica</name>
    <dbReference type="NCBI Taxonomy" id="135487"/>
    <lineage>
        <taxon>Bacteria</taxon>
        <taxon>Bacillati</taxon>
        <taxon>Actinomycetota</taxon>
        <taxon>Actinomycetes</taxon>
        <taxon>Mycobacteriales</taxon>
        <taxon>Nocardiaceae</taxon>
        <taxon>Nocardia</taxon>
    </lineage>
</organism>
<evidence type="ECO:0000256" key="1">
    <source>
        <dbReference type="ARBA" id="ARBA00022908"/>
    </source>
</evidence>
<name>A0A5R8NAG9_9NOCA</name>
<evidence type="ECO:0000313" key="6">
    <source>
        <dbReference type="EMBL" id="TLF72682.1"/>
    </source>
</evidence>
<dbReference type="InterPro" id="IPR011010">
    <property type="entry name" value="DNA_brk_join_enz"/>
</dbReference>
<dbReference type="PANTHER" id="PTHR30349">
    <property type="entry name" value="PHAGE INTEGRASE-RELATED"/>
    <property type="match status" value="1"/>
</dbReference>
<dbReference type="PROSITE" id="PS51898">
    <property type="entry name" value="TYR_RECOMBINASE"/>
    <property type="match status" value="1"/>
</dbReference>
<evidence type="ECO:0000256" key="4">
    <source>
        <dbReference type="SAM" id="MobiDB-lite"/>
    </source>
</evidence>
<accession>A0A5R8NAG9</accession>
<dbReference type="RefSeq" id="WP_138452921.1">
    <property type="nucleotide sequence ID" value="NZ_VBUT01000015.1"/>
</dbReference>
<evidence type="ECO:0000259" key="5">
    <source>
        <dbReference type="PROSITE" id="PS51898"/>
    </source>
</evidence>
<dbReference type="EMBL" id="VBUT01000015">
    <property type="protein sequence ID" value="TLF72682.1"/>
    <property type="molecule type" value="Genomic_DNA"/>
</dbReference>
<keyword evidence="1" id="KW-0229">DNA integration</keyword>
<dbReference type="InterPro" id="IPR002104">
    <property type="entry name" value="Integrase_catalytic"/>
</dbReference>
<dbReference type="PANTHER" id="PTHR30349:SF91">
    <property type="entry name" value="INTA PROTEIN"/>
    <property type="match status" value="1"/>
</dbReference>
<keyword evidence="3" id="KW-0233">DNA recombination</keyword>
<evidence type="ECO:0000313" key="7">
    <source>
        <dbReference type="Proteomes" id="UP000306378"/>
    </source>
</evidence>
<feature type="domain" description="Tyr recombinase" evidence="5">
    <location>
        <begin position="226"/>
        <end position="449"/>
    </location>
</feature>
<gene>
    <name evidence="6" type="ORF">FEK34_28485</name>
</gene>
<dbReference type="SUPFAM" id="SSF56349">
    <property type="entry name" value="DNA breaking-rejoining enzymes"/>
    <property type="match status" value="1"/>
</dbReference>
<evidence type="ECO:0000256" key="2">
    <source>
        <dbReference type="ARBA" id="ARBA00023125"/>
    </source>
</evidence>
<dbReference type="InterPro" id="IPR010998">
    <property type="entry name" value="Integrase_recombinase_N"/>
</dbReference>
<dbReference type="AlphaFoldDB" id="A0A5R8NAG9"/>
<dbReference type="Gene3D" id="1.10.443.10">
    <property type="entry name" value="Intergrase catalytic core"/>
    <property type="match status" value="1"/>
</dbReference>
<dbReference type="Proteomes" id="UP000306378">
    <property type="component" value="Unassembled WGS sequence"/>
</dbReference>
<protein>
    <recommendedName>
        <fullName evidence="5">Tyr recombinase domain-containing protein</fullName>
    </recommendedName>
</protein>